<dbReference type="RefSeq" id="WP_008659864.1">
    <property type="nucleotide sequence ID" value="NZ_ANMO01000208.1"/>
</dbReference>
<dbReference type="EMBL" id="ANMO01000208">
    <property type="protein sequence ID" value="EMB14859.1"/>
    <property type="molecule type" value="Genomic_DNA"/>
</dbReference>
<proteinExistence type="predicted"/>
<dbReference type="AlphaFoldDB" id="M2AXZ1"/>
<keyword evidence="1" id="KW-1133">Transmembrane helix</keyword>
<dbReference type="Gene3D" id="3.30.700.10">
    <property type="entry name" value="Glycoprotein, Type 4 Pilin"/>
    <property type="match status" value="1"/>
</dbReference>
<keyword evidence="1" id="KW-0472">Membrane</keyword>
<dbReference type="InterPro" id="IPR012902">
    <property type="entry name" value="N_methyl_site"/>
</dbReference>
<sequence length="287" mass="31451">MNQQSAISNQRDAMKRQEGFTLIELSIVLVIIGLIVGGVLVGQDLIRAAEDRQIISYRDELLTAVNTFRLKYGDLPGDFDKATQFWGSDIGCPNSPDNIIPKQATCNGNGDGQVDGAIRPGSYGTPSWQYQVEVLKFWQHLANAELIKGQYSGAPVTINDESHVVGITAPKLPISKKVGIGFAGLWNMTLTGTFNGYFRNVQYNNVFWIGKEVTNSRPDDPFMLPERAYGIDLKIDDGRPGTGAIRVLAPNIAKAIACADNADGTIAQYSLSNTSRERCTLIFNEKF</sequence>
<dbReference type="Proteomes" id="UP000011529">
    <property type="component" value="Unassembled WGS sequence"/>
</dbReference>
<accession>M2AXZ1</accession>
<dbReference type="PROSITE" id="PS00409">
    <property type="entry name" value="PROKAR_NTER_METHYL"/>
    <property type="match status" value="1"/>
</dbReference>
<protein>
    <submittedName>
        <fullName evidence="2">Methylation site</fullName>
    </submittedName>
</protein>
<dbReference type="SUPFAM" id="SSF54523">
    <property type="entry name" value="Pili subunits"/>
    <property type="match status" value="1"/>
</dbReference>
<organism evidence="2 3">
    <name type="scientific">Rhodopirellula europaea 6C</name>
    <dbReference type="NCBI Taxonomy" id="1263867"/>
    <lineage>
        <taxon>Bacteria</taxon>
        <taxon>Pseudomonadati</taxon>
        <taxon>Planctomycetota</taxon>
        <taxon>Planctomycetia</taxon>
        <taxon>Pirellulales</taxon>
        <taxon>Pirellulaceae</taxon>
        <taxon>Rhodopirellula</taxon>
    </lineage>
</organism>
<name>M2AXZ1_9BACT</name>
<evidence type="ECO:0000313" key="3">
    <source>
        <dbReference type="Proteomes" id="UP000011529"/>
    </source>
</evidence>
<keyword evidence="3" id="KW-1185">Reference proteome</keyword>
<dbReference type="InterPro" id="IPR045584">
    <property type="entry name" value="Pilin-like"/>
</dbReference>
<evidence type="ECO:0000313" key="2">
    <source>
        <dbReference type="EMBL" id="EMB14859.1"/>
    </source>
</evidence>
<dbReference type="Pfam" id="PF07963">
    <property type="entry name" value="N_methyl"/>
    <property type="match status" value="1"/>
</dbReference>
<feature type="transmembrane region" description="Helical" evidence="1">
    <location>
        <begin position="21"/>
        <end position="42"/>
    </location>
</feature>
<reference evidence="2" key="1">
    <citation type="submission" date="2012-11" db="EMBL/GenBank/DDBJ databases">
        <title>Permanent draft genomes of Rhodopirellula europaea strain SH398 and 6C.</title>
        <authorList>
            <person name="Richter M."/>
            <person name="Richter-Heitmann T."/>
            <person name="Frank C."/>
            <person name="Harder J."/>
            <person name="Glockner F.O."/>
        </authorList>
    </citation>
    <scope>NUCLEOTIDE SEQUENCE</scope>
    <source>
        <strain evidence="2">6C</strain>
    </source>
</reference>
<keyword evidence="1" id="KW-0812">Transmembrane</keyword>
<dbReference type="NCBIfam" id="TIGR02532">
    <property type="entry name" value="IV_pilin_GFxxxE"/>
    <property type="match status" value="1"/>
</dbReference>
<comment type="caution">
    <text evidence="2">The sequence shown here is derived from an EMBL/GenBank/DDBJ whole genome shotgun (WGS) entry which is preliminary data.</text>
</comment>
<evidence type="ECO:0000256" key="1">
    <source>
        <dbReference type="SAM" id="Phobius"/>
    </source>
</evidence>
<gene>
    <name evidence="2" type="ORF">RE6C_04427</name>
</gene>
<reference evidence="2" key="2">
    <citation type="journal article" date="2013" name="Mar. Genomics">
        <title>Expression of sulfatases in Rhodopirellula baltica and the diversity of sulfatases in the genus Rhodopirellula.</title>
        <authorList>
            <person name="Wegner C.E."/>
            <person name="Richter-Heitmann T."/>
            <person name="Klindworth A."/>
            <person name="Klockow C."/>
            <person name="Richter M."/>
            <person name="Achstetter T."/>
            <person name="Glockner F.O."/>
            <person name="Harder J."/>
        </authorList>
    </citation>
    <scope>NUCLEOTIDE SEQUENCE [LARGE SCALE GENOMIC DNA]</scope>
    <source>
        <strain evidence="2">6C</strain>
    </source>
</reference>
<dbReference type="PATRIC" id="fig|1263867.3.peg.4742"/>